<comment type="similarity">
    <text evidence="8">Belongs to the bacterial reverse transcriptase family.</text>
</comment>
<reference evidence="11 12" key="1">
    <citation type="journal article" date="2015" name="Microbiome">
        <title>Genomic resolution of linkages in carbon, nitrogen, and sulfur cycling among widespread estuary sediment bacteria.</title>
        <authorList>
            <person name="Baker B.J."/>
            <person name="Lazar C.S."/>
            <person name="Teske A.P."/>
            <person name="Dick G.J."/>
        </authorList>
    </citation>
    <scope>NUCLEOTIDE SEQUENCE [LARGE SCALE GENOMIC DNA]</scope>
    <source>
        <strain evidence="11">SM23_40</strain>
    </source>
</reference>
<dbReference type="EMBL" id="LJUI01000007">
    <property type="protein sequence ID" value="KPK71186.1"/>
    <property type="molecule type" value="Genomic_DNA"/>
</dbReference>
<evidence type="ECO:0000259" key="10">
    <source>
        <dbReference type="PROSITE" id="PS50878"/>
    </source>
</evidence>
<dbReference type="PANTHER" id="PTHR34047">
    <property type="entry name" value="NUCLEAR INTRON MATURASE 1, MITOCHONDRIAL-RELATED"/>
    <property type="match status" value="1"/>
</dbReference>
<evidence type="ECO:0000313" key="12">
    <source>
        <dbReference type="Proteomes" id="UP000051717"/>
    </source>
</evidence>
<evidence type="ECO:0000256" key="8">
    <source>
        <dbReference type="ARBA" id="ARBA00034120"/>
    </source>
</evidence>
<dbReference type="PROSITE" id="PS50878">
    <property type="entry name" value="RT_POL"/>
    <property type="match status" value="1"/>
</dbReference>
<dbReference type="InterPro" id="IPR000477">
    <property type="entry name" value="RT_dom"/>
</dbReference>
<dbReference type="Pfam" id="PF00078">
    <property type="entry name" value="RVT_1"/>
    <property type="match status" value="1"/>
</dbReference>
<evidence type="ECO:0000256" key="3">
    <source>
        <dbReference type="ARBA" id="ARBA00022695"/>
    </source>
</evidence>
<comment type="catalytic activity">
    <reaction evidence="9">
        <text>DNA(n) + a 2'-deoxyribonucleoside 5'-triphosphate = DNA(n+1) + diphosphate</text>
        <dbReference type="Rhea" id="RHEA:22508"/>
        <dbReference type="Rhea" id="RHEA-COMP:17339"/>
        <dbReference type="Rhea" id="RHEA-COMP:17340"/>
        <dbReference type="ChEBI" id="CHEBI:33019"/>
        <dbReference type="ChEBI" id="CHEBI:61560"/>
        <dbReference type="ChEBI" id="CHEBI:173112"/>
        <dbReference type="EC" id="2.7.7.49"/>
    </reaction>
</comment>
<proteinExistence type="inferred from homology"/>
<dbReference type="PRINTS" id="PR00866">
    <property type="entry name" value="RNADNAPOLMS"/>
</dbReference>
<dbReference type="EC" id="2.7.7.49" evidence="1"/>
<feature type="domain" description="Reverse transcriptase" evidence="10">
    <location>
        <begin position="45"/>
        <end position="271"/>
    </location>
</feature>
<evidence type="ECO:0000313" key="11">
    <source>
        <dbReference type="EMBL" id="KPK71186.1"/>
    </source>
</evidence>
<comment type="caution">
    <text evidence="11">The sequence shown here is derived from an EMBL/GenBank/DDBJ whole genome shotgun (WGS) entry which is preliminary data.</text>
</comment>
<keyword evidence="6 11" id="KW-0695">RNA-directed DNA polymerase</keyword>
<dbReference type="InterPro" id="IPR051083">
    <property type="entry name" value="GrpII_Intron_Splice-Mob/Def"/>
</dbReference>
<dbReference type="InterPro" id="IPR043502">
    <property type="entry name" value="DNA/RNA_pol_sf"/>
</dbReference>
<dbReference type="GO" id="GO:0003964">
    <property type="term" value="F:RNA-directed DNA polymerase activity"/>
    <property type="evidence" value="ECO:0007669"/>
    <property type="project" value="UniProtKB-KW"/>
</dbReference>
<dbReference type="GO" id="GO:0046872">
    <property type="term" value="F:metal ion binding"/>
    <property type="evidence" value="ECO:0007669"/>
    <property type="project" value="UniProtKB-KW"/>
</dbReference>
<organism evidence="11 12">
    <name type="scientific">candidate division TA06 bacterium SM23_40</name>
    <dbReference type="NCBI Taxonomy" id="1703774"/>
    <lineage>
        <taxon>Bacteria</taxon>
        <taxon>Bacteria division TA06</taxon>
    </lineage>
</organism>
<sequence>MEEVCKRGNLNRAYKRVKRNQGAPGADGMTVEGLGDWLSEHKEELVASLLDGTYRPQPVRRVEIPKPGGGMRALSIPTVVDRLVQQALLQVLEPLLDPTFSESSYGFRPGRSAHQALRKAQEYVADGRLIVVDIDLDKFFDRVNHDVLMSRLARRVADKRLLRIVRRFLEAGIMRDGVCVRRHEGTPQGGPLSPLLANLLLDDLDKELERRGHSFCRYADDCNIYVRSQAAGERVMASITQFLEKRLRLRVNGDKSGVDVVGRRKFLGHRVLPGGRLVIAPESLRRVKDRIRRITRRNRGVSLRKMIGELNEFLRGWVTYFRYAECRKHLSRLDEWTRRRLRCVRLKQRKRAKPIADFLRQQGVPEWRAWLLALSGKGWWRLAGSPQAAQAMSLDWFREQGLVSLTERYVELTHWKKPPDTISMSGGVRGRGP</sequence>
<dbReference type="SUPFAM" id="SSF56672">
    <property type="entry name" value="DNA/RNA polymerases"/>
    <property type="match status" value="1"/>
</dbReference>
<evidence type="ECO:0000256" key="6">
    <source>
        <dbReference type="ARBA" id="ARBA00022918"/>
    </source>
</evidence>
<name>A0A0S8GFC6_UNCT6</name>
<dbReference type="InterPro" id="IPR013597">
    <property type="entry name" value="Mat_intron_G2"/>
</dbReference>
<keyword evidence="2" id="KW-0808">Transferase</keyword>
<gene>
    <name evidence="11" type="ORF">AMJ82_01795</name>
</gene>
<evidence type="ECO:0000256" key="2">
    <source>
        <dbReference type="ARBA" id="ARBA00022679"/>
    </source>
</evidence>
<dbReference type="Proteomes" id="UP000051717">
    <property type="component" value="Unassembled WGS sequence"/>
</dbReference>
<evidence type="ECO:0000256" key="7">
    <source>
        <dbReference type="ARBA" id="ARBA00023118"/>
    </source>
</evidence>
<protein>
    <recommendedName>
        <fullName evidence="1">RNA-directed DNA polymerase</fullName>
        <ecNumber evidence="1">2.7.7.49</ecNumber>
    </recommendedName>
</protein>
<keyword evidence="4" id="KW-0479">Metal-binding</keyword>
<dbReference type="NCBIfam" id="TIGR04416">
    <property type="entry name" value="group_II_RT_mat"/>
    <property type="match status" value="1"/>
</dbReference>
<evidence type="ECO:0000256" key="5">
    <source>
        <dbReference type="ARBA" id="ARBA00022842"/>
    </source>
</evidence>
<dbReference type="Pfam" id="PF08388">
    <property type="entry name" value="GIIM"/>
    <property type="match status" value="1"/>
</dbReference>
<dbReference type="GO" id="GO:0003723">
    <property type="term" value="F:RNA binding"/>
    <property type="evidence" value="ECO:0007669"/>
    <property type="project" value="InterPro"/>
</dbReference>
<dbReference type="PANTHER" id="PTHR34047:SF8">
    <property type="entry name" value="PROTEIN YKFC"/>
    <property type="match status" value="1"/>
</dbReference>
<evidence type="ECO:0000256" key="4">
    <source>
        <dbReference type="ARBA" id="ARBA00022723"/>
    </source>
</evidence>
<dbReference type="PATRIC" id="fig|1703774.3.peg.83"/>
<accession>A0A0S8GFC6</accession>
<dbReference type="InterPro" id="IPR000123">
    <property type="entry name" value="Reverse_transcriptase_msDNA"/>
</dbReference>
<keyword evidence="7" id="KW-0051">Antiviral defense</keyword>
<evidence type="ECO:0000256" key="1">
    <source>
        <dbReference type="ARBA" id="ARBA00012493"/>
    </source>
</evidence>
<dbReference type="AlphaFoldDB" id="A0A0S8GFC6"/>
<keyword evidence="3" id="KW-0548">Nucleotidyltransferase</keyword>
<dbReference type="InterPro" id="IPR030931">
    <property type="entry name" value="Group_II_RT_mat"/>
</dbReference>
<dbReference type="GO" id="GO:0051607">
    <property type="term" value="P:defense response to virus"/>
    <property type="evidence" value="ECO:0007669"/>
    <property type="project" value="UniProtKB-KW"/>
</dbReference>
<keyword evidence="5" id="KW-0460">Magnesium</keyword>
<dbReference type="CDD" id="cd01651">
    <property type="entry name" value="RT_G2_intron"/>
    <property type="match status" value="1"/>
</dbReference>
<evidence type="ECO:0000256" key="9">
    <source>
        <dbReference type="ARBA" id="ARBA00048173"/>
    </source>
</evidence>